<sequence>MKMQHVNSFDDVTIRNLFGSEAGEDEDISRLKQYYFKSDIYERVKAPMPLRILVGHKGICRLPCPVGQ</sequence>
<gene>
    <name evidence="1" type="ORF">H8B15_20495</name>
</gene>
<dbReference type="EMBL" id="JACSCY010000028">
    <property type="protein sequence ID" value="MBC6613312.1"/>
    <property type="molecule type" value="Genomic_DNA"/>
</dbReference>
<dbReference type="RefSeq" id="WP_187321512.1">
    <property type="nucleotide sequence ID" value="NZ_JACSCY010000028.1"/>
</dbReference>
<reference evidence="1 2" key="1">
    <citation type="submission" date="2020-08" db="EMBL/GenBank/DDBJ databases">
        <title>Hymenobacter sp.</title>
        <authorList>
            <person name="Kim M.K."/>
        </authorList>
    </citation>
    <scope>NUCLEOTIDE SEQUENCE [LARGE SCALE GENOMIC DNA]</scope>
    <source>
        <strain evidence="1 2">BT507</strain>
    </source>
</reference>
<proteinExistence type="predicted"/>
<comment type="caution">
    <text evidence="1">The sequence shown here is derived from an EMBL/GenBank/DDBJ whole genome shotgun (WGS) entry which is preliminary data.</text>
</comment>
<protein>
    <submittedName>
        <fullName evidence="1">Uncharacterized protein</fullName>
    </submittedName>
</protein>
<evidence type="ECO:0000313" key="1">
    <source>
        <dbReference type="EMBL" id="MBC6613312.1"/>
    </source>
</evidence>
<accession>A0ABR7MQG8</accession>
<name>A0ABR7MQG8_9BACT</name>
<dbReference type="Proteomes" id="UP000622017">
    <property type="component" value="Unassembled WGS sequence"/>
</dbReference>
<keyword evidence="2" id="KW-1185">Reference proteome</keyword>
<organism evidence="1 2">
    <name type="scientific">Hymenobacter citatus</name>
    <dbReference type="NCBI Taxonomy" id="2763506"/>
    <lineage>
        <taxon>Bacteria</taxon>
        <taxon>Pseudomonadati</taxon>
        <taxon>Bacteroidota</taxon>
        <taxon>Cytophagia</taxon>
        <taxon>Cytophagales</taxon>
        <taxon>Hymenobacteraceae</taxon>
        <taxon>Hymenobacter</taxon>
    </lineage>
</organism>
<evidence type="ECO:0000313" key="2">
    <source>
        <dbReference type="Proteomes" id="UP000622017"/>
    </source>
</evidence>